<evidence type="ECO:0000259" key="8">
    <source>
        <dbReference type="Pfam" id="PF14322"/>
    </source>
</evidence>
<evidence type="ECO:0000256" key="6">
    <source>
        <dbReference type="SAM" id="SignalP"/>
    </source>
</evidence>
<keyword evidence="3 6" id="KW-0732">Signal</keyword>
<feature type="signal peptide" evidence="6">
    <location>
        <begin position="1"/>
        <end position="18"/>
    </location>
</feature>
<dbReference type="PROSITE" id="PS51257">
    <property type="entry name" value="PROKAR_LIPOPROTEIN"/>
    <property type="match status" value="1"/>
</dbReference>
<dbReference type="SUPFAM" id="SSF48452">
    <property type="entry name" value="TPR-like"/>
    <property type="match status" value="1"/>
</dbReference>
<dbReference type="InterPro" id="IPR012944">
    <property type="entry name" value="SusD_RagB_dom"/>
</dbReference>
<dbReference type="GO" id="GO:0009279">
    <property type="term" value="C:cell outer membrane"/>
    <property type="evidence" value="ECO:0007669"/>
    <property type="project" value="UniProtKB-SubCell"/>
</dbReference>
<dbReference type="Pfam" id="PF14322">
    <property type="entry name" value="SusD-like_3"/>
    <property type="match status" value="1"/>
</dbReference>
<comment type="caution">
    <text evidence="9">The sequence shown here is derived from an EMBL/GenBank/DDBJ whole genome shotgun (WGS) entry which is preliminary data.</text>
</comment>
<evidence type="ECO:0000313" key="10">
    <source>
        <dbReference type="Proteomes" id="UP000391834"/>
    </source>
</evidence>
<dbReference type="RefSeq" id="WP_025864997.1">
    <property type="nucleotide sequence ID" value="NZ_BLAX01000001.1"/>
</dbReference>
<dbReference type="AlphaFoldDB" id="A0A5M4B523"/>
<accession>A0A5M4B523</accession>
<dbReference type="OrthoDB" id="5694214at2"/>
<sequence length="544" mass="61841">MKKNNLLIWMVLSLGLLAACTNLDETVYSDLTTTNFYTTHDEVMSAVLRPYTHSRAVFACQSRENCWRLNEFSADQLAWPQKGIHGYDDAKWIQFHYHTWDYTHSSLKDCWNLIFQGLGYCNSGIEGLEAREPEAMGITESEKAAFVAELRANRAYYYLGAINTFGNVPIVTKVAEPEYPETNTRQEVFGFIESEMLAIIDDLPEMTSANSGRFTQIAGYAVLADLYLNAEEWTGTPRWDDCITYCNKILAGEGGAQHGTLELDDDLLTPFCNQNTEKSNENILVLSYDYQASGNRCSWSGDFYHFAQKYIYGGDRNGNNGVVVIPSAYDAFDDHDLRKKEWMLIGTQYAYDDPATPVNGTVEYAGEPLVFVSNIRLNKSGGTESSMITGEENSGARFNKYRPGAWEDEHYWSNDWVLYRLTEFYFMKAEALMRKNNGVATAEAVDLINKVRQRAFTAEDWATGDYAYTPTTLTLDELLAEKGREFIFEGKRRTDLIRFGKFLTGSWWDHQPTNSEHLTLYPIPFAQLSVNPNLVQNEGYQVAN</sequence>
<keyword evidence="4" id="KW-0472">Membrane</keyword>
<evidence type="ECO:0000313" key="9">
    <source>
        <dbReference type="EMBL" id="GET35180.1"/>
    </source>
</evidence>
<keyword evidence="5" id="KW-0998">Cell outer membrane</keyword>
<dbReference type="InterPro" id="IPR011990">
    <property type="entry name" value="TPR-like_helical_dom_sf"/>
</dbReference>
<proteinExistence type="inferred from homology"/>
<evidence type="ECO:0000256" key="3">
    <source>
        <dbReference type="ARBA" id="ARBA00022729"/>
    </source>
</evidence>
<evidence type="ECO:0000256" key="4">
    <source>
        <dbReference type="ARBA" id="ARBA00023136"/>
    </source>
</evidence>
<dbReference type="Proteomes" id="UP000391834">
    <property type="component" value="Unassembled WGS sequence"/>
</dbReference>
<comment type="subcellular location">
    <subcellularLocation>
        <location evidence="1">Cell outer membrane</location>
    </subcellularLocation>
</comment>
<keyword evidence="10" id="KW-1185">Reference proteome</keyword>
<name>A0A5M4B523_9BACT</name>
<feature type="chain" id="PRO_5024391243" description="Starch-binding protein" evidence="6">
    <location>
        <begin position="19"/>
        <end position="544"/>
    </location>
</feature>
<evidence type="ECO:0000256" key="5">
    <source>
        <dbReference type="ARBA" id="ARBA00023237"/>
    </source>
</evidence>
<protein>
    <recommendedName>
        <fullName evidence="11">Starch-binding protein</fullName>
    </recommendedName>
</protein>
<dbReference type="Pfam" id="PF07980">
    <property type="entry name" value="SusD_RagB"/>
    <property type="match status" value="1"/>
</dbReference>
<evidence type="ECO:0000259" key="7">
    <source>
        <dbReference type="Pfam" id="PF07980"/>
    </source>
</evidence>
<evidence type="ECO:0000256" key="1">
    <source>
        <dbReference type="ARBA" id="ARBA00004442"/>
    </source>
</evidence>
<organism evidence="9 10">
    <name type="scientific">Prolixibacter bellariivorans</name>
    <dbReference type="NCBI Taxonomy" id="314319"/>
    <lineage>
        <taxon>Bacteria</taxon>
        <taxon>Pseudomonadati</taxon>
        <taxon>Bacteroidota</taxon>
        <taxon>Bacteroidia</taxon>
        <taxon>Marinilabiliales</taxon>
        <taxon>Prolixibacteraceae</taxon>
        <taxon>Prolixibacter</taxon>
    </lineage>
</organism>
<dbReference type="Gene3D" id="1.25.40.390">
    <property type="match status" value="1"/>
</dbReference>
<feature type="domain" description="SusD-like N-terminal" evidence="8">
    <location>
        <begin position="88"/>
        <end position="228"/>
    </location>
</feature>
<gene>
    <name evidence="9" type="ORF">PbJCM13498_40430</name>
</gene>
<evidence type="ECO:0000256" key="2">
    <source>
        <dbReference type="ARBA" id="ARBA00006275"/>
    </source>
</evidence>
<feature type="domain" description="RagB/SusD" evidence="7">
    <location>
        <begin position="281"/>
        <end position="540"/>
    </location>
</feature>
<dbReference type="EMBL" id="BLAX01000001">
    <property type="protein sequence ID" value="GET35180.1"/>
    <property type="molecule type" value="Genomic_DNA"/>
</dbReference>
<dbReference type="InterPro" id="IPR033985">
    <property type="entry name" value="SusD-like_N"/>
</dbReference>
<evidence type="ECO:0008006" key="11">
    <source>
        <dbReference type="Google" id="ProtNLM"/>
    </source>
</evidence>
<comment type="similarity">
    <text evidence="2">Belongs to the SusD family.</text>
</comment>
<reference evidence="9 10" key="1">
    <citation type="submission" date="2019-10" db="EMBL/GenBank/DDBJ databases">
        <title>Prolixibacter strains distinguished by the presence of nitrate reductase genes were adept at nitrate-dependent anaerobic corrosion of metallic iron and carbon steel.</title>
        <authorList>
            <person name="Iino T."/>
            <person name="Shono N."/>
            <person name="Ito K."/>
            <person name="Nakamura R."/>
            <person name="Sueoka K."/>
            <person name="Harayama S."/>
            <person name="Ohkuma M."/>
        </authorList>
    </citation>
    <scope>NUCLEOTIDE SEQUENCE [LARGE SCALE GENOMIC DNA]</scope>
    <source>
        <strain evidence="9 10">JCM 13498</strain>
    </source>
</reference>